<dbReference type="RefSeq" id="YP_001497781.1">
    <property type="nucleotide sequence ID" value="NC_009898.1"/>
</dbReference>
<evidence type="ECO:0000256" key="3">
    <source>
        <dbReference type="ARBA" id="ARBA00022844"/>
    </source>
</evidence>
<proteinExistence type="predicted"/>
<feature type="domain" description="Major capsid protein C-terminal" evidence="4">
    <location>
        <begin position="215"/>
        <end position="432"/>
    </location>
</feature>
<dbReference type="SUPFAM" id="SSF49749">
    <property type="entry name" value="Group II dsDNA viruses VP"/>
    <property type="match status" value="2"/>
</dbReference>
<keyword evidence="3" id="KW-0946">Virion</keyword>
<dbReference type="GeneID" id="5658892"/>
<sequence>MAGGLSQLVAYGAQDVYLTGNPQITFFKTVYRRYTNFAIESIQQTINGSVGFGNKVSTQISRNGDLITDIVVEFVLTKVGNGGTTYYPAEELLQDVELEIGGQRIDKHYNDWFRTYDALFRMNDDRFNYRRMTDWVNNEVVGSQKRFYVPLIFFFNQTPGLALPLIALQYHEVKLYFTLASQVQGVNVNGTTAIASAQQPTMSVWVDYIFLDTQERTRFAQLPHEYLIEQLQFTGSETATPSATTQASQNIRLNFNHPTKYLAWNFNNPANYGQYTALANIPGACGNAGTATASVTYPDWGNTGTYNEQLAVLDSAKIQLNGQDRFATRKGSYFNKVQPYQSIGGVTPAGVYIYSFALKPAGRQPSGTCNFSRIDNATLTLTYKTCSIDATSPAAVLGNTETVTANTATLLTALNIYAKNYNVLRIMSGMGGLAYAN</sequence>
<dbReference type="InterPro" id="IPR031654">
    <property type="entry name" value="Capsid_N"/>
</dbReference>
<protein>
    <submittedName>
        <fullName evidence="6">Uncharacterized protein B585L</fullName>
    </submittedName>
</protein>
<dbReference type="GO" id="GO:0019028">
    <property type="term" value="C:viral capsid"/>
    <property type="evidence" value="ECO:0007669"/>
    <property type="project" value="UniProtKB-KW"/>
</dbReference>
<evidence type="ECO:0000256" key="1">
    <source>
        <dbReference type="ARBA" id="ARBA00004328"/>
    </source>
</evidence>
<dbReference type="KEGG" id="vg:5658892"/>
<keyword evidence="7" id="KW-1185">Reference proteome</keyword>
<evidence type="ECO:0000259" key="4">
    <source>
        <dbReference type="Pfam" id="PF04451"/>
    </source>
</evidence>
<dbReference type="InterPro" id="IPR038519">
    <property type="entry name" value="MCP_C_sf"/>
</dbReference>
<evidence type="ECO:0000259" key="5">
    <source>
        <dbReference type="Pfam" id="PF16903"/>
    </source>
</evidence>
<dbReference type="InterPro" id="IPR016112">
    <property type="entry name" value="VP_dsDNA_II"/>
</dbReference>
<dbReference type="Proteomes" id="UP000202419">
    <property type="component" value="Segment"/>
</dbReference>
<dbReference type="Gene3D" id="2.70.9.10">
    <property type="entry name" value="Adenovirus Type 2 Hexon, domain 4"/>
    <property type="match status" value="1"/>
</dbReference>
<comment type="subcellular location">
    <subcellularLocation>
        <location evidence="1">Virion</location>
    </subcellularLocation>
</comment>
<organismHost>
    <name type="scientific">Chlorella</name>
    <dbReference type="NCBI Taxonomy" id="3071"/>
</organismHost>
<organism evidence="6 7">
    <name type="scientific">Paramecium bursaria Chlorella virus NY2A</name>
    <name type="common">PBCV-NY2A</name>
    <dbReference type="NCBI Taxonomy" id="46021"/>
    <lineage>
        <taxon>Viruses</taxon>
        <taxon>Varidnaviria</taxon>
        <taxon>Bamfordvirae</taxon>
        <taxon>Nucleocytoviricota</taxon>
        <taxon>Megaviricetes</taxon>
        <taxon>Algavirales</taxon>
        <taxon>Phycodnaviridae</taxon>
        <taxon>Chlorovirus</taxon>
        <taxon>Chlorovirus americanus</taxon>
    </lineage>
</organism>
<dbReference type="Pfam" id="PF16903">
    <property type="entry name" value="Capsid_N"/>
    <property type="match status" value="1"/>
</dbReference>
<dbReference type="Gene3D" id="2.70.9.20">
    <property type="entry name" value="Major capsid protein Vp54"/>
    <property type="match status" value="1"/>
</dbReference>
<dbReference type="GO" id="GO:0005198">
    <property type="term" value="F:structural molecule activity"/>
    <property type="evidence" value="ECO:0007669"/>
    <property type="project" value="InterPro"/>
</dbReference>
<evidence type="ECO:0000256" key="2">
    <source>
        <dbReference type="ARBA" id="ARBA00022561"/>
    </source>
</evidence>
<dbReference type="OrthoDB" id="5765at10239"/>
<evidence type="ECO:0000313" key="7">
    <source>
        <dbReference type="Proteomes" id="UP000202419"/>
    </source>
</evidence>
<keyword evidence="2" id="KW-0167">Capsid protein</keyword>
<feature type="domain" description="Major capsid protein N-terminal" evidence="5">
    <location>
        <begin position="25"/>
        <end position="212"/>
    </location>
</feature>
<evidence type="ECO:0000313" key="6">
    <source>
        <dbReference type="EMBL" id="ABT14984.1"/>
    </source>
</evidence>
<dbReference type="Pfam" id="PF04451">
    <property type="entry name" value="Capsid_NCLDV"/>
    <property type="match status" value="1"/>
</dbReference>
<accession>A7IXB0</accession>
<name>A7IXB0_PBCVN</name>
<dbReference type="InterPro" id="IPR007542">
    <property type="entry name" value="MCP_C"/>
</dbReference>
<dbReference type="EMBL" id="DQ491002">
    <property type="protein sequence ID" value="ABT14984.1"/>
    <property type="molecule type" value="Genomic_DNA"/>
</dbReference>
<gene>
    <name evidence="6" type="primary">B585L</name>
    <name evidence="6" type="ORF">NY2A_B585L</name>
</gene>
<reference evidence="6 7" key="1">
    <citation type="journal article" date="2007" name="Virology">
        <title>Sequence and annotation of the 369-kb NY-2A and the 345-kb AR158 viruses that infect Chlorella NC64A.</title>
        <authorList>
            <person name="Fitzgerald L.A."/>
            <person name="Graves M.V."/>
            <person name="Li X."/>
            <person name="Feldblyum T."/>
            <person name="Nierman W.C."/>
            <person name="Van Etten J.L."/>
        </authorList>
    </citation>
    <scope>NUCLEOTIDE SEQUENCE [LARGE SCALE GENOMIC DNA]</scope>
    <source>
        <strain evidence="6 7">NY-2A</strain>
    </source>
</reference>